<dbReference type="InterPro" id="IPR011009">
    <property type="entry name" value="Kinase-like_dom_sf"/>
</dbReference>
<dbReference type="Proteomes" id="UP000489600">
    <property type="component" value="Unassembled WGS sequence"/>
</dbReference>
<sequence length="291" mass="32358">MSSISWILEETTLPKLGFLGQGNHGYISLVRTPDGLLMAKKTSYRKYSENLEKESRILNHFNSIHFNIVRPTSPIVYDETMPLNVKVSSVYMELAPHGSLLDMIAKAGEILPEKVAGYCILQVLEGLRDLHRDGYVHCDLKAENILIFPSYTHGELCDLKLADFSLAKEPNGPNPVEPLFEGEPEYLAPEAVGPRGMISSAVDIWSLGVMVMQMLGAIITEGDRRTYFTGRLSPMVKDFLRRCIVHNPVARATAEELMSHPFVRQSIGVPPLEMLPVPSCLSNGGVQGRFF</sequence>
<feature type="domain" description="Protein kinase" evidence="7">
    <location>
        <begin position="13"/>
        <end position="263"/>
    </location>
</feature>
<dbReference type="PROSITE" id="PS50011">
    <property type="entry name" value="PROTEIN_KINASE_DOM"/>
    <property type="match status" value="1"/>
</dbReference>
<dbReference type="InterPro" id="IPR017441">
    <property type="entry name" value="Protein_kinase_ATP_BS"/>
</dbReference>
<dbReference type="AlphaFoldDB" id="A0A565BWW1"/>
<comment type="caution">
    <text evidence="8">The sequence shown here is derived from an EMBL/GenBank/DDBJ whole genome shotgun (WGS) entry which is preliminary data.</text>
</comment>
<dbReference type="EMBL" id="CABITT030000005">
    <property type="protein sequence ID" value="VVB05861.1"/>
    <property type="molecule type" value="Genomic_DNA"/>
</dbReference>
<keyword evidence="3" id="KW-0418">Kinase</keyword>
<dbReference type="SUPFAM" id="SSF56112">
    <property type="entry name" value="Protein kinase-like (PK-like)"/>
    <property type="match status" value="1"/>
</dbReference>
<evidence type="ECO:0000313" key="9">
    <source>
        <dbReference type="Proteomes" id="UP000489600"/>
    </source>
</evidence>
<dbReference type="GO" id="GO:0004674">
    <property type="term" value="F:protein serine/threonine kinase activity"/>
    <property type="evidence" value="ECO:0007669"/>
    <property type="project" value="UniProtKB-KW"/>
</dbReference>
<evidence type="ECO:0000259" key="7">
    <source>
        <dbReference type="PROSITE" id="PS50011"/>
    </source>
</evidence>
<dbReference type="Pfam" id="PF00069">
    <property type="entry name" value="Pkinase"/>
    <property type="match status" value="1"/>
</dbReference>
<evidence type="ECO:0000256" key="2">
    <source>
        <dbReference type="ARBA" id="ARBA00022741"/>
    </source>
</evidence>
<protein>
    <recommendedName>
        <fullName evidence="7">Protein kinase domain-containing protein</fullName>
    </recommendedName>
</protein>
<dbReference type="PANTHER" id="PTHR48011">
    <property type="entry name" value="CCR4-NOT TRANSCRIPTIONAL COMPLEX SUBUNIT CAF120-RELATED"/>
    <property type="match status" value="1"/>
</dbReference>
<gene>
    <name evidence="8" type="ORF">ANE_LOCUS16305</name>
</gene>
<accession>A0A565BWW1</accession>
<dbReference type="InterPro" id="IPR008271">
    <property type="entry name" value="Ser/Thr_kinase_AS"/>
</dbReference>
<evidence type="ECO:0000256" key="4">
    <source>
        <dbReference type="ARBA" id="ARBA00022840"/>
    </source>
</evidence>
<name>A0A565BWW1_9BRAS</name>
<dbReference type="PROSITE" id="PS00108">
    <property type="entry name" value="PROTEIN_KINASE_ST"/>
    <property type="match status" value="1"/>
</dbReference>
<evidence type="ECO:0000256" key="1">
    <source>
        <dbReference type="ARBA" id="ARBA00022679"/>
    </source>
</evidence>
<reference evidence="8" key="1">
    <citation type="submission" date="2019-07" db="EMBL/GenBank/DDBJ databases">
        <authorList>
            <person name="Dittberner H."/>
        </authorList>
    </citation>
    <scope>NUCLEOTIDE SEQUENCE [LARGE SCALE GENOMIC DNA]</scope>
</reference>
<dbReference type="GO" id="GO:0007165">
    <property type="term" value="P:signal transduction"/>
    <property type="evidence" value="ECO:0007669"/>
    <property type="project" value="TreeGrafter"/>
</dbReference>
<keyword evidence="6" id="KW-0723">Serine/threonine-protein kinase</keyword>
<keyword evidence="4 5" id="KW-0067">ATP-binding</keyword>
<proteinExistence type="inferred from homology"/>
<dbReference type="InterPro" id="IPR052751">
    <property type="entry name" value="Plant_MAPKKK"/>
</dbReference>
<keyword evidence="1" id="KW-0808">Transferase</keyword>
<comment type="similarity">
    <text evidence="6">Belongs to the protein kinase superfamily.</text>
</comment>
<keyword evidence="9" id="KW-1185">Reference proteome</keyword>
<feature type="binding site" evidence="5">
    <location>
        <position position="41"/>
    </location>
    <ligand>
        <name>ATP</name>
        <dbReference type="ChEBI" id="CHEBI:30616"/>
    </ligand>
</feature>
<evidence type="ECO:0000313" key="8">
    <source>
        <dbReference type="EMBL" id="VVB05861.1"/>
    </source>
</evidence>
<evidence type="ECO:0000256" key="6">
    <source>
        <dbReference type="RuleBase" id="RU000304"/>
    </source>
</evidence>
<dbReference type="PANTHER" id="PTHR48011:SF34">
    <property type="entry name" value="PROTEIN KINASE DOMAIN-CONTAINING PROTEIN"/>
    <property type="match status" value="1"/>
</dbReference>
<dbReference type="InterPro" id="IPR000719">
    <property type="entry name" value="Prot_kinase_dom"/>
</dbReference>
<organism evidence="8 9">
    <name type="scientific">Arabis nemorensis</name>
    <dbReference type="NCBI Taxonomy" id="586526"/>
    <lineage>
        <taxon>Eukaryota</taxon>
        <taxon>Viridiplantae</taxon>
        <taxon>Streptophyta</taxon>
        <taxon>Embryophyta</taxon>
        <taxon>Tracheophyta</taxon>
        <taxon>Spermatophyta</taxon>
        <taxon>Magnoliopsida</taxon>
        <taxon>eudicotyledons</taxon>
        <taxon>Gunneridae</taxon>
        <taxon>Pentapetalae</taxon>
        <taxon>rosids</taxon>
        <taxon>malvids</taxon>
        <taxon>Brassicales</taxon>
        <taxon>Brassicaceae</taxon>
        <taxon>Arabideae</taxon>
        <taxon>Arabis</taxon>
    </lineage>
</organism>
<dbReference type="PROSITE" id="PS00107">
    <property type="entry name" value="PROTEIN_KINASE_ATP"/>
    <property type="match status" value="1"/>
</dbReference>
<keyword evidence="2 5" id="KW-0547">Nucleotide-binding</keyword>
<evidence type="ECO:0000256" key="5">
    <source>
        <dbReference type="PROSITE-ProRule" id="PRU10141"/>
    </source>
</evidence>
<dbReference type="OrthoDB" id="1022360at2759"/>
<dbReference type="GO" id="GO:0005524">
    <property type="term" value="F:ATP binding"/>
    <property type="evidence" value="ECO:0007669"/>
    <property type="project" value="UniProtKB-UniRule"/>
</dbReference>
<dbReference type="Gene3D" id="1.10.510.10">
    <property type="entry name" value="Transferase(Phosphotransferase) domain 1"/>
    <property type="match status" value="1"/>
</dbReference>
<dbReference type="SMART" id="SM00220">
    <property type="entry name" value="S_TKc"/>
    <property type="match status" value="1"/>
</dbReference>
<evidence type="ECO:0000256" key="3">
    <source>
        <dbReference type="ARBA" id="ARBA00022777"/>
    </source>
</evidence>